<keyword evidence="7" id="KW-1185">Reference proteome</keyword>
<protein>
    <recommendedName>
        <fullName evidence="5">SHSP domain-containing protein</fullName>
    </recommendedName>
</protein>
<dbReference type="GO" id="GO:0009408">
    <property type="term" value="P:response to heat"/>
    <property type="evidence" value="ECO:0007669"/>
    <property type="project" value="TreeGrafter"/>
</dbReference>
<dbReference type="GO" id="GO:0005737">
    <property type="term" value="C:cytoplasm"/>
    <property type="evidence" value="ECO:0007669"/>
    <property type="project" value="TreeGrafter"/>
</dbReference>
<gene>
    <name evidence="6" type="ORF">NMOB1V02_LOCUS9622</name>
</gene>
<organism evidence="6">
    <name type="scientific">Notodromas monacha</name>
    <dbReference type="NCBI Taxonomy" id="399045"/>
    <lineage>
        <taxon>Eukaryota</taxon>
        <taxon>Metazoa</taxon>
        <taxon>Ecdysozoa</taxon>
        <taxon>Arthropoda</taxon>
        <taxon>Crustacea</taxon>
        <taxon>Oligostraca</taxon>
        <taxon>Ostracoda</taxon>
        <taxon>Podocopa</taxon>
        <taxon>Podocopida</taxon>
        <taxon>Cypridocopina</taxon>
        <taxon>Cypridoidea</taxon>
        <taxon>Cyprididae</taxon>
        <taxon>Notodromas</taxon>
    </lineage>
</organism>
<dbReference type="SUPFAM" id="SSF49764">
    <property type="entry name" value="HSP20-like chaperones"/>
    <property type="match status" value="1"/>
</dbReference>
<reference evidence="6" key="1">
    <citation type="submission" date="2020-11" db="EMBL/GenBank/DDBJ databases">
        <authorList>
            <person name="Tran Van P."/>
        </authorList>
    </citation>
    <scope>NUCLEOTIDE SEQUENCE</scope>
</reference>
<feature type="region of interest" description="Disordered" evidence="4">
    <location>
        <begin position="211"/>
        <end position="248"/>
    </location>
</feature>
<sequence length="248" mass="28019">MFHEEILDSKTDHELRHILALLRPKVSRRNMSFLCGGISSDKQVDYALGMARFGMVPFFSAWHDNVPRSHTLFDQFFGQNLLDEDLIPRNRFLNTPDYVYLSLVPSARSQVQPSRLDRGLSKVSNDKDEFKVCLDVQQFTPEEISVKTVDNYVVIEGKHEEKEDEHGYIQRHFVRKYQLPEGVKAEAVTSSLSSDGVLAIRAPKPLPVQTNNERVVPITQSPFPALSSGGGDNPEKDAGKNSETKMES</sequence>
<feature type="compositionally biased region" description="Basic and acidic residues" evidence="4">
    <location>
        <begin position="233"/>
        <end position="248"/>
    </location>
</feature>
<dbReference type="InterPro" id="IPR008978">
    <property type="entry name" value="HSP20-like_chaperone"/>
</dbReference>
<evidence type="ECO:0000259" key="5">
    <source>
        <dbReference type="PROSITE" id="PS01031"/>
    </source>
</evidence>
<feature type="domain" description="SHSP" evidence="5">
    <location>
        <begin position="111"/>
        <end position="221"/>
    </location>
</feature>
<dbReference type="Gene3D" id="2.60.40.790">
    <property type="match status" value="1"/>
</dbReference>
<dbReference type="PRINTS" id="PR00299">
    <property type="entry name" value="ACRYSTALLIN"/>
</dbReference>
<dbReference type="GO" id="GO:0051082">
    <property type="term" value="F:unfolded protein binding"/>
    <property type="evidence" value="ECO:0007669"/>
    <property type="project" value="TreeGrafter"/>
</dbReference>
<evidence type="ECO:0000313" key="6">
    <source>
        <dbReference type="EMBL" id="CAD7281989.1"/>
    </source>
</evidence>
<comment type="similarity">
    <text evidence="2 3">Belongs to the small heat shock protein (HSP20) family.</text>
</comment>
<dbReference type="GO" id="GO:0005634">
    <property type="term" value="C:nucleus"/>
    <property type="evidence" value="ECO:0007669"/>
    <property type="project" value="TreeGrafter"/>
</dbReference>
<dbReference type="EMBL" id="OA885384">
    <property type="protein sequence ID" value="CAD7281989.1"/>
    <property type="molecule type" value="Genomic_DNA"/>
</dbReference>
<evidence type="ECO:0000256" key="4">
    <source>
        <dbReference type="SAM" id="MobiDB-lite"/>
    </source>
</evidence>
<evidence type="ECO:0000256" key="3">
    <source>
        <dbReference type="RuleBase" id="RU003616"/>
    </source>
</evidence>
<dbReference type="InterPro" id="IPR002068">
    <property type="entry name" value="A-crystallin/Hsp20_dom"/>
</dbReference>
<dbReference type="OrthoDB" id="10058145at2759"/>
<dbReference type="CDD" id="cd06526">
    <property type="entry name" value="metazoan_ACD"/>
    <property type="match status" value="1"/>
</dbReference>
<dbReference type="EMBL" id="CAJPEX010003347">
    <property type="protein sequence ID" value="CAG0922141.1"/>
    <property type="molecule type" value="Genomic_DNA"/>
</dbReference>
<keyword evidence="1" id="KW-0346">Stress response</keyword>
<evidence type="ECO:0000256" key="1">
    <source>
        <dbReference type="ARBA" id="ARBA00023016"/>
    </source>
</evidence>
<dbReference type="Proteomes" id="UP000678499">
    <property type="component" value="Unassembled WGS sequence"/>
</dbReference>
<evidence type="ECO:0000256" key="2">
    <source>
        <dbReference type="PROSITE-ProRule" id="PRU00285"/>
    </source>
</evidence>
<dbReference type="Pfam" id="PF00011">
    <property type="entry name" value="HSP20"/>
    <property type="match status" value="1"/>
</dbReference>
<dbReference type="PANTHER" id="PTHR45640">
    <property type="entry name" value="HEAT SHOCK PROTEIN HSP-12.2-RELATED"/>
    <property type="match status" value="1"/>
</dbReference>
<dbReference type="AlphaFoldDB" id="A0A7R9GI76"/>
<name>A0A7R9GI76_9CRUS</name>
<dbReference type="GO" id="GO:0042026">
    <property type="term" value="P:protein refolding"/>
    <property type="evidence" value="ECO:0007669"/>
    <property type="project" value="TreeGrafter"/>
</dbReference>
<dbReference type="InterPro" id="IPR001436">
    <property type="entry name" value="Alpha-crystallin/sHSP_animal"/>
</dbReference>
<evidence type="ECO:0000313" key="7">
    <source>
        <dbReference type="Proteomes" id="UP000678499"/>
    </source>
</evidence>
<feature type="compositionally biased region" description="Polar residues" evidence="4">
    <location>
        <begin position="211"/>
        <end position="222"/>
    </location>
</feature>
<dbReference type="PROSITE" id="PS01031">
    <property type="entry name" value="SHSP"/>
    <property type="match status" value="1"/>
</dbReference>
<accession>A0A7R9GI76</accession>
<proteinExistence type="inferred from homology"/>
<dbReference type="PANTHER" id="PTHR45640:SF13">
    <property type="entry name" value="HEAT SHOCK PROTEIN 22-RELATED"/>
    <property type="match status" value="1"/>
</dbReference>